<evidence type="ECO:0000259" key="3">
    <source>
        <dbReference type="Pfam" id="PF15717"/>
    </source>
</evidence>
<organism evidence="4 5">
    <name type="scientific">Polyrhizophydium stewartii</name>
    <dbReference type="NCBI Taxonomy" id="2732419"/>
    <lineage>
        <taxon>Eukaryota</taxon>
        <taxon>Fungi</taxon>
        <taxon>Fungi incertae sedis</taxon>
        <taxon>Chytridiomycota</taxon>
        <taxon>Chytridiomycota incertae sedis</taxon>
        <taxon>Chytridiomycetes</taxon>
        <taxon>Rhizophydiales</taxon>
        <taxon>Rhizophydiales incertae sedis</taxon>
        <taxon>Polyrhizophydium</taxon>
    </lineage>
</organism>
<feature type="compositionally biased region" description="Low complexity" evidence="2">
    <location>
        <begin position="1025"/>
        <end position="1035"/>
    </location>
</feature>
<dbReference type="Proteomes" id="UP001527925">
    <property type="component" value="Unassembled WGS sequence"/>
</dbReference>
<evidence type="ECO:0000313" key="5">
    <source>
        <dbReference type="Proteomes" id="UP001527925"/>
    </source>
</evidence>
<feature type="region of interest" description="Disordered" evidence="2">
    <location>
        <begin position="1617"/>
        <end position="1663"/>
    </location>
</feature>
<feature type="compositionally biased region" description="Polar residues" evidence="2">
    <location>
        <begin position="968"/>
        <end position="977"/>
    </location>
</feature>
<feature type="region of interest" description="Disordered" evidence="2">
    <location>
        <begin position="412"/>
        <end position="432"/>
    </location>
</feature>
<feature type="region of interest" description="Disordered" evidence="2">
    <location>
        <begin position="1004"/>
        <end position="1041"/>
    </location>
</feature>
<feature type="domain" description="Pericentriolar material 1 protein C-terminal" evidence="3">
    <location>
        <begin position="876"/>
        <end position="977"/>
    </location>
</feature>
<dbReference type="EMBL" id="JADGIZ020000001">
    <property type="protein sequence ID" value="KAL2920266.1"/>
    <property type="molecule type" value="Genomic_DNA"/>
</dbReference>
<feature type="coiled-coil region" evidence="1">
    <location>
        <begin position="236"/>
        <end position="263"/>
    </location>
</feature>
<feature type="compositionally biased region" description="Low complexity" evidence="2">
    <location>
        <begin position="947"/>
        <end position="967"/>
    </location>
</feature>
<feature type="compositionally biased region" description="Polar residues" evidence="2">
    <location>
        <begin position="1635"/>
        <end position="1646"/>
    </location>
</feature>
<feature type="compositionally biased region" description="Acidic residues" evidence="2">
    <location>
        <begin position="771"/>
        <end position="789"/>
    </location>
</feature>
<feature type="region of interest" description="Disordered" evidence="2">
    <location>
        <begin position="838"/>
        <end position="865"/>
    </location>
</feature>
<gene>
    <name evidence="4" type="ORF">HK105_200336</name>
</gene>
<feature type="compositionally biased region" description="Acidic residues" evidence="2">
    <location>
        <begin position="1468"/>
        <end position="1536"/>
    </location>
</feature>
<proteinExistence type="predicted"/>
<feature type="region of interest" description="Disordered" evidence="2">
    <location>
        <begin position="456"/>
        <end position="541"/>
    </location>
</feature>
<feature type="region of interest" description="Disordered" evidence="2">
    <location>
        <begin position="1404"/>
        <end position="1431"/>
    </location>
</feature>
<dbReference type="Pfam" id="PF15717">
    <property type="entry name" value="PCM1_C"/>
    <property type="match status" value="1"/>
</dbReference>
<dbReference type="PANTHER" id="PTHR14164">
    <property type="entry name" value="PERICENTRIOLAR MATERIAL 1-RELATED"/>
    <property type="match status" value="1"/>
</dbReference>
<feature type="region of interest" description="Disordered" evidence="2">
    <location>
        <begin position="316"/>
        <end position="341"/>
    </location>
</feature>
<sequence>MDAAAAGAAAASAAESPAATQKQAQAQAALAGRLDAEAAARHALAEAQLAELRGKQRELDAMQHRLRMLRELQATADAANAAVDASTARQDPAAANGSPRSVRVQASAAATAVSASKVSSASASASSVSAAAAPADPGALSASASASSASAAAAAAAVSAFAAAALADADFTITTAGALAAQSARAGLEMQEALDALKAFEALRSPAVSSPAAAAAESATRFDDDAFIFAISDPEFEAKLERLREQEAELAHIESQMRAFQAVKDTMARKQAAVEDEAARRGLDLAAGAGPAGRSGAGSLADAAAAIVAAAVAAEAETENESGRDGADDESQDDGDFMRSQVGVLDEEERLLLSDEQRELYDSLQLLARDFEQVEARQARLAEARAAHNSHLVAATLAAAAASASATLAAAGSDADGQGSQSGVAGEQPAAVTPSEIESLMARLVAASVKDQLAERLTPKPHSPAPQSTVRFSDPAGDTTPRASALQPATAESPGAPAGLQSLISAQGGRAASHGGAHDPGDGGDGSDDGDFDSNASQASDGRTTLGAALVDGSAVSQEPSSVATSALEQHEHQQPYQPRRSFSYLQEQRGLSRAGDITDQINLDVAQTAAEIKEGMEQISTQLAVLDQARRFASDDDERMQIDTMIEKLLRQANELRAVENSLSYYQNLLAEKKVNTVNCPNPTPLHRAHADLAMALTTLPNIATQRLSGMVAAQEAAAAEIAASEVAAAAAAATSAAPPAEAARPSPMPKHAPVPQPHPRLLPTSDVDASADADVNGDQDDEAEPEVDIGTNADADIESVPAPAPRQKQQRWADLTNDQSSITHLLSESIQGMLNDIDKDDEDDESDGDGDDDGNLSRIAANADDDSSDNLRRLFATHRDGIYRCAAKVISDFETSPYFLITLFKRLPKLSSQYARERLLIALDEIVEEVEAIEAKPKPKRAARTKTPPRATSTPKAAPAKPASSILQPSESDASAYTTLRRGSGVQAAARVEPVVGTAERFFGRRKSEQGRTPLQPPSLVSHATHATHTTHTSNPFGQLAPSTTAKSALSNVPSSFGAFRSTKNPFAKLATSAVSSVTSAPSTKPEMPPAVGAAHSQTHSHAQPDAGQPPAVDVGVLRSLMLEAIQRNLDAFYAEPDAAESTFTHEHIGELVMQINSIFYAHLSFKSTLEQQLNTGSARGGRSSVEALSGSKIGDDKGDSGLGVNVRAIAIIEVLRPSLEEQLGKYVGAHMGRSRMLLQRDLMRLLDTVFELEAIAEVADRPSQTQSAASAGTRAAAAKPAALSKGAPPGLGAPLRPMPLRQLRTVSSSTRTMSQVSDAATAGATPSTKSYRMSTLLRDARTSTPVDNQPAHAGTDLFEARRAGEDASISMIEARRGVDGTPGAPDDMADESVVEVRAAQAAASAEQDDSGDVSWLSKRKPGKKSASVNRHVYSNQIQLAMDAIDGDLLAAVDAAEAAQAALQMEFDEDDDDDDDLDKDDLDGDDDDADEDEDADADDDDDAGGDDQDDVDEDDEADDFFDYDTANEIDDDGFDAPAVLSEEVADPGQALENEAEAERLEARASLIEEQERINKTLDDMIRRNHIAGTFTDLASPRKAAALASAKGFMERLADTADDDGDDEASGVMVGTRVSASHSKGTSDLGSGAANADAAQPEASVASVVAAAAEAAPAVSGAAAEGVNA</sequence>
<feature type="region of interest" description="Disordered" evidence="2">
    <location>
        <begin position="1"/>
        <end position="22"/>
    </location>
</feature>
<feature type="region of interest" description="Disordered" evidence="2">
    <location>
        <begin position="1263"/>
        <end position="1334"/>
    </location>
</feature>
<evidence type="ECO:0000313" key="4">
    <source>
        <dbReference type="EMBL" id="KAL2920266.1"/>
    </source>
</evidence>
<feature type="region of interest" description="Disordered" evidence="2">
    <location>
        <begin position="740"/>
        <end position="815"/>
    </location>
</feature>
<keyword evidence="5" id="KW-1185">Reference proteome</keyword>
<feature type="compositionally biased region" description="Polar residues" evidence="2">
    <location>
        <begin position="1307"/>
        <end position="1334"/>
    </location>
</feature>
<feature type="compositionally biased region" description="Low complexity" evidence="2">
    <location>
        <begin position="412"/>
        <end position="423"/>
    </location>
</feature>
<keyword evidence="1" id="KW-0175">Coiled coil</keyword>
<accession>A0ABR4NLC3</accession>
<dbReference type="PANTHER" id="PTHR14164:SF12">
    <property type="entry name" value="PERICENTRIOLAR MATERIAL 1 PROTEIN"/>
    <property type="match status" value="1"/>
</dbReference>
<feature type="compositionally biased region" description="Acidic residues" evidence="2">
    <location>
        <begin position="840"/>
        <end position="856"/>
    </location>
</feature>
<feature type="region of interest" description="Disordered" evidence="2">
    <location>
        <begin position="1468"/>
        <end position="1555"/>
    </location>
</feature>
<name>A0ABR4NLC3_9FUNG</name>
<reference evidence="4 5" key="1">
    <citation type="submission" date="2023-09" db="EMBL/GenBank/DDBJ databases">
        <title>Pangenome analysis of Batrachochytrium dendrobatidis and related Chytrids.</title>
        <authorList>
            <person name="Yacoub M.N."/>
            <person name="Stajich J.E."/>
            <person name="James T.Y."/>
        </authorList>
    </citation>
    <scope>NUCLEOTIDE SEQUENCE [LARGE SCALE GENOMIC DNA]</scope>
    <source>
        <strain evidence="4 5">JEL0888</strain>
    </source>
</reference>
<comment type="caution">
    <text evidence="4">The sequence shown here is derived from an EMBL/GenBank/DDBJ whole genome shotgun (WGS) entry which is preliminary data.</text>
</comment>
<dbReference type="InterPro" id="IPR024138">
    <property type="entry name" value="Pericentriolar_Pcm1"/>
</dbReference>
<feature type="compositionally biased region" description="Pro residues" evidence="2">
    <location>
        <begin position="748"/>
        <end position="762"/>
    </location>
</feature>
<feature type="compositionally biased region" description="Polar residues" evidence="2">
    <location>
        <begin position="555"/>
        <end position="568"/>
    </location>
</feature>
<feature type="compositionally biased region" description="Acidic residues" evidence="2">
    <location>
        <begin position="1617"/>
        <end position="1626"/>
    </location>
</feature>
<feature type="region of interest" description="Disordered" evidence="2">
    <location>
        <begin position="554"/>
        <end position="581"/>
    </location>
</feature>
<feature type="compositionally biased region" description="Low complexity" evidence="2">
    <location>
        <begin position="1265"/>
        <end position="1303"/>
    </location>
</feature>
<evidence type="ECO:0000256" key="1">
    <source>
        <dbReference type="SAM" id="Coils"/>
    </source>
</evidence>
<feature type="region of interest" description="Disordered" evidence="2">
    <location>
        <begin position="938"/>
        <end position="977"/>
    </location>
</feature>
<feature type="region of interest" description="Disordered" evidence="2">
    <location>
        <begin position="1080"/>
        <end position="1112"/>
    </location>
</feature>
<protein>
    <recommendedName>
        <fullName evidence="3">Pericentriolar material 1 protein C-terminal domain-containing protein</fullName>
    </recommendedName>
</protein>
<evidence type="ECO:0000256" key="2">
    <source>
        <dbReference type="SAM" id="MobiDB-lite"/>
    </source>
</evidence>
<feature type="coiled-coil region" evidence="1">
    <location>
        <begin position="45"/>
        <end position="89"/>
    </location>
</feature>
<dbReference type="InterPro" id="IPR031446">
    <property type="entry name" value="PCM1_C"/>
</dbReference>